<dbReference type="NCBIfam" id="TIGR03302">
    <property type="entry name" value="OM_YfiO"/>
    <property type="match status" value="1"/>
</dbReference>
<comment type="similarity">
    <text evidence="6">Belongs to the BamD family.</text>
</comment>
<dbReference type="HAMAP" id="MF_00922">
    <property type="entry name" value="OM_assembly_BamD"/>
    <property type="match status" value="1"/>
</dbReference>
<dbReference type="CDD" id="cd15830">
    <property type="entry name" value="BamD"/>
    <property type="match status" value="1"/>
</dbReference>
<evidence type="ECO:0000256" key="4">
    <source>
        <dbReference type="ARBA" id="ARBA00023237"/>
    </source>
</evidence>
<dbReference type="InterPro" id="IPR017689">
    <property type="entry name" value="BamD"/>
</dbReference>
<proteinExistence type="inferred from homology"/>
<evidence type="ECO:0000256" key="2">
    <source>
        <dbReference type="ARBA" id="ARBA00023136"/>
    </source>
</evidence>
<dbReference type="Gene3D" id="1.25.40.10">
    <property type="entry name" value="Tetratricopeptide repeat domain"/>
    <property type="match status" value="1"/>
</dbReference>
<comment type="subunit">
    <text evidence="6">Part of the Bam complex.</text>
</comment>
<keyword evidence="3 6" id="KW-0564">Palmitate</keyword>
<evidence type="ECO:0000313" key="7">
    <source>
        <dbReference type="EMBL" id="ALB23050.1"/>
    </source>
</evidence>
<dbReference type="OrthoDB" id="9779191at2"/>
<comment type="subcellular location">
    <subcellularLocation>
        <location evidence="6">Cell outer membrane</location>
        <topology evidence="6">Lipid-anchor</topology>
    </subcellularLocation>
</comment>
<evidence type="ECO:0000256" key="3">
    <source>
        <dbReference type="ARBA" id="ARBA00023139"/>
    </source>
</evidence>
<dbReference type="InterPro" id="IPR011990">
    <property type="entry name" value="TPR-like_helical_dom_sf"/>
</dbReference>
<evidence type="ECO:0000313" key="8">
    <source>
        <dbReference type="Proteomes" id="UP000029558"/>
    </source>
</evidence>
<dbReference type="RefSeq" id="WP_017376695.1">
    <property type="nucleotide sequence ID" value="NZ_CP012508.1"/>
</dbReference>
<evidence type="ECO:0000256" key="5">
    <source>
        <dbReference type="ARBA" id="ARBA00023288"/>
    </source>
</evidence>
<organism evidence="7 8">
    <name type="scientific">Piscirickettsia salmonis</name>
    <dbReference type="NCBI Taxonomy" id="1238"/>
    <lineage>
        <taxon>Bacteria</taxon>
        <taxon>Pseudomonadati</taxon>
        <taxon>Pseudomonadota</taxon>
        <taxon>Gammaproteobacteria</taxon>
        <taxon>Thiotrichales</taxon>
        <taxon>Piscirickettsiaceae</taxon>
        <taxon>Piscirickettsia</taxon>
    </lineage>
</organism>
<dbReference type="GO" id="GO:0043165">
    <property type="term" value="P:Gram-negative-bacterium-type cell outer membrane assembly"/>
    <property type="evidence" value="ECO:0007669"/>
    <property type="project" value="UniProtKB-UniRule"/>
</dbReference>
<reference evidence="7 8" key="1">
    <citation type="journal article" date="2014" name="Genome Announc.">
        <title>Comparative Genome Analysis of Two Isolates of the Fish Pathogen Piscirickettsia salmonis from Different Hosts Reveals Major Differences in Virulence-Associated Secretion Systems.</title>
        <authorList>
            <person name="Bohle H."/>
            <person name="Henriquez P."/>
            <person name="Grothusen H."/>
            <person name="Navas E."/>
            <person name="Sandoval A."/>
            <person name="Bustamante F."/>
            <person name="Bustos P."/>
            <person name="Mancilla M."/>
        </authorList>
    </citation>
    <scope>NUCLEOTIDE SEQUENCE [LARGE SCALE GENOMIC DNA]</scope>
    <source>
        <strain evidence="8">B1-32597</strain>
    </source>
</reference>
<dbReference type="PANTHER" id="PTHR37423">
    <property type="entry name" value="SOLUBLE LYTIC MUREIN TRANSGLYCOSYLASE-RELATED"/>
    <property type="match status" value="1"/>
</dbReference>
<keyword evidence="1 6" id="KW-0732">Signal</keyword>
<dbReference type="GO" id="GO:1990063">
    <property type="term" value="C:Bam protein complex"/>
    <property type="evidence" value="ECO:0007669"/>
    <property type="project" value="TreeGrafter"/>
</dbReference>
<comment type="function">
    <text evidence="6">Part of the outer membrane protein assembly complex, which is involved in assembly and insertion of beta-barrel proteins into the outer membrane.</text>
</comment>
<keyword evidence="5 6" id="KW-0449">Lipoprotein</keyword>
<gene>
    <name evidence="6 7" type="primary">bamD</name>
    <name evidence="7" type="ORF">KU39_1870</name>
</gene>
<dbReference type="SUPFAM" id="SSF48452">
    <property type="entry name" value="TPR-like"/>
    <property type="match status" value="1"/>
</dbReference>
<sequence>MNYLTKKTLLTLLTTSAAALLLSACSSTPKVDYGTLNAEQIYQRGANHIQEEDYDLAVKEFQQLDAHYPFGPYAQQGDLDTIYAYYQDDKPDLALLQANRFINLYPRNPGLSYAYYMKGVINFDQGASFLQRYFYYDISEHDTTTAKQAYMDFNTFIHKFPNSPYVTDAKRRMIYLRNALAQFQLNVALYNLQKKAYIGAITRAQSIIKEYPRTPAVEGSLKVMIQAYQALGLTTLAKDTIATYQVTYHKAPFAKNKKTS</sequence>
<dbReference type="PANTHER" id="PTHR37423:SF1">
    <property type="entry name" value="OUTER MEMBRANE PROTEIN ASSEMBLY FACTOR BAMD"/>
    <property type="match status" value="1"/>
</dbReference>
<keyword evidence="2 6" id="KW-0472">Membrane</keyword>
<evidence type="ECO:0000256" key="6">
    <source>
        <dbReference type="HAMAP-Rule" id="MF_00922"/>
    </source>
</evidence>
<dbReference type="Proteomes" id="UP000029558">
    <property type="component" value="Chromosome"/>
</dbReference>
<dbReference type="InterPro" id="IPR039565">
    <property type="entry name" value="BamD-like"/>
</dbReference>
<dbReference type="PROSITE" id="PS51257">
    <property type="entry name" value="PROKAR_LIPOPROTEIN"/>
    <property type="match status" value="1"/>
</dbReference>
<dbReference type="AlphaFoldDB" id="A0A1L6TCF8"/>
<dbReference type="Pfam" id="PF13525">
    <property type="entry name" value="YfiO"/>
    <property type="match status" value="1"/>
</dbReference>
<protein>
    <recommendedName>
        <fullName evidence="6">Outer membrane protein assembly factor BamD</fullName>
    </recommendedName>
</protein>
<dbReference type="EMBL" id="CP012508">
    <property type="protein sequence ID" value="ALB23050.1"/>
    <property type="molecule type" value="Genomic_DNA"/>
</dbReference>
<name>A0A1L6TCF8_PISSA</name>
<dbReference type="GO" id="GO:0051205">
    <property type="term" value="P:protein insertion into membrane"/>
    <property type="evidence" value="ECO:0007669"/>
    <property type="project" value="UniProtKB-UniRule"/>
</dbReference>
<accession>A0A1L6TCF8</accession>
<evidence type="ECO:0000256" key="1">
    <source>
        <dbReference type="ARBA" id="ARBA00022729"/>
    </source>
</evidence>
<keyword evidence="4 6" id="KW-0998">Cell outer membrane</keyword>